<evidence type="ECO:0000313" key="6">
    <source>
        <dbReference type="EMBL" id="KWV60074.1"/>
    </source>
</evidence>
<dbReference type="CDD" id="cd06288">
    <property type="entry name" value="PBP1_sucrose_transcription_regulator"/>
    <property type="match status" value="1"/>
</dbReference>
<dbReference type="SUPFAM" id="SSF47413">
    <property type="entry name" value="lambda repressor-like DNA-binding domains"/>
    <property type="match status" value="1"/>
</dbReference>
<accession>A0A109K425</accession>
<dbReference type="GO" id="GO:0003700">
    <property type="term" value="F:DNA-binding transcription factor activity"/>
    <property type="evidence" value="ECO:0007669"/>
    <property type="project" value="TreeGrafter"/>
</dbReference>
<evidence type="ECO:0000256" key="2">
    <source>
        <dbReference type="ARBA" id="ARBA00023015"/>
    </source>
</evidence>
<reference evidence="6 7" key="1">
    <citation type="submission" date="2015-11" db="EMBL/GenBank/DDBJ databases">
        <title>Draft Genome Sequence of the Strain BR 10423 (Rhizobium sp.) isolated from nodules of Mimosa pudica.</title>
        <authorList>
            <person name="Barauna A.C."/>
            <person name="Zilli J.E."/>
            <person name="Simoes-Araujo J.L."/>
            <person name="Reis V.M."/>
            <person name="James E.K."/>
            <person name="Reis F.B.Jr."/>
            <person name="Rouws L.F."/>
            <person name="Passos S.R."/>
            <person name="Gois S.R."/>
        </authorList>
    </citation>
    <scope>NUCLEOTIDE SEQUENCE [LARGE SCALE GENOMIC DNA]</scope>
    <source>
        <strain evidence="6 7">BR10423</strain>
    </source>
</reference>
<dbReference type="Pfam" id="PF00356">
    <property type="entry name" value="LacI"/>
    <property type="match status" value="1"/>
</dbReference>
<feature type="domain" description="HTH lacI-type" evidence="5">
    <location>
        <begin position="1"/>
        <end position="45"/>
    </location>
</feature>
<keyword evidence="4" id="KW-0804">Transcription</keyword>
<dbReference type="GO" id="GO:0000976">
    <property type="term" value="F:transcription cis-regulatory region binding"/>
    <property type="evidence" value="ECO:0007669"/>
    <property type="project" value="TreeGrafter"/>
</dbReference>
<dbReference type="InterPro" id="IPR046335">
    <property type="entry name" value="LacI/GalR-like_sensor"/>
</dbReference>
<evidence type="ECO:0000256" key="4">
    <source>
        <dbReference type="ARBA" id="ARBA00023163"/>
    </source>
</evidence>
<dbReference type="SMART" id="SM00354">
    <property type="entry name" value="HTH_LACI"/>
    <property type="match status" value="1"/>
</dbReference>
<evidence type="ECO:0000256" key="1">
    <source>
        <dbReference type="ARBA" id="ARBA00022491"/>
    </source>
</evidence>
<gene>
    <name evidence="6" type="ORF">AS026_27675</name>
</gene>
<dbReference type="Pfam" id="PF13377">
    <property type="entry name" value="Peripla_BP_3"/>
    <property type="match status" value="1"/>
</dbReference>
<protein>
    <recommendedName>
        <fullName evidence="5">HTH lacI-type domain-containing protein</fullName>
    </recommendedName>
</protein>
<organism evidence="6 7">
    <name type="scientific">Rhizobium altiplani</name>
    <dbReference type="NCBI Taxonomy" id="1864509"/>
    <lineage>
        <taxon>Bacteria</taxon>
        <taxon>Pseudomonadati</taxon>
        <taxon>Pseudomonadota</taxon>
        <taxon>Alphaproteobacteria</taxon>
        <taxon>Hyphomicrobiales</taxon>
        <taxon>Rhizobiaceae</taxon>
        <taxon>Rhizobium/Agrobacterium group</taxon>
        <taxon>Rhizobium</taxon>
    </lineage>
</organism>
<dbReference type="PROSITE" id="PS50932">
    <property type="entry name" value="HTH_LACI_2"/>
    <property type="match status" value="1"/>
</dbReference>
<dbReference type="AlphaFoldDB" id="A0A109K425"/>
<dbReference type="PANTHER" id="PTHR30146">
    <property type="entry name" value="LACI-RELATED TRANSCRIPTIONAL REPRESSOR"/>
    <property type="match status" value="1"/>
</dbReference>
<dbReference type="Gene3D" id="3.40.50.2300">
    <property type="match status" value="2"/>
</dbReference>
<keyword evidence="3" id="KW-0238">DNA-binding</keyword>
<sequence length="334" mass="36710">MVDVAQRAGVSQATVSLVLNGVSNPRVSEVTRSRVVEAAEALGYRKGPRHNVPEHRRPVIGLLLDEVSTTPFAMPFIEGARDEAALQDILIATFCTRSDPKIESAALDLLQELNVIGILYTTLTTRQILVPERLNDIPTVLVNCYEKHRRHPSVVPGDIAGGHAATEALLKAGHRRIAHLKGEDWIEAARDREKGYRQALTTWDVPVDEDLVLMGGWTVNGGRELTLKLLDRKDPPTAIFCFNDRMAVGAYDAIKSRGLRVPEDISVVGFDDEDLASYMVPPLSTVLLPHDEMARWAVGALLDHNEGISSHRTTQKIKLECPFVERGSIAAPPS</sequence>
<name>A0A109K425_9HYPH</name>
<proteinExistence type="predicted"/>
<dbReference type="InterPro" id="IPR028082">
    <property type="entry name" value="Peripla_BP_I"/>
</dbReference>
<keyword evidence="1" id="KW-0678">Repressor</keyword>
<dbReference type="EMBL" id="LNCD01000003">
    <property type="protein sequence ID" value="KWV60074.1"/>
    <property type="molecule type" value="Genomic_DNA"/>
</dbReference>
<keyword evidence="2" id="KW-0805">Transcription regulation</keyword>
<keyword evidence="7" id="KW-1185">Reference proteome</keyword>
<dbReference type="InterPro" id="IPR000843">
    <property type="entry name" value="HTH_LacI"/>
</dbReference>
<evidence type="ECO:0000256" key="3">
    <source>
        <dbReference type="ARBA" id="ARBA00023125"/>
    </source>
</evidence>
<dbReference type="CDD" id="cd01392">
    <property type="entry name" value="HTH_LacI"/>
    <property type="match status" value="1"/>
</dbReference>
<dbReference type="Gene3D" id="1.10.260.40">
    <property type="entry name" value="lambda repressor-like DNA-binding domains"/>
    <property type="match status" value="1"/>
</dbReference>
<dbReference type="Proteomes" id="UP000068164">
    <property type="component" value="Unassembled WGS sequence"/>
</dbReference>
<dbReference type="SUPFAM" id="SSF53822">
    <property type="entry name" value="Periplasmic binding protein-like I"/>
    <property type="match status" value="1"/>
</dbReference>
<evidence type="ECO:0000313" key="7">
    <source>
        <dbReference type="Proteomes" id="UP000068164"/>
    </source>
</evidence>
<comment type="caution">
    <text evidence="6">The sequence shown here is derived from an EMBL/GenBank/DDBJ whole genome shotgun (WGS) entry which is preliminary data.</text>
</comment>
<evidence type="ECO:0000259" key="5">
    <source>
        <dbReference type="PROSITE" id="PS50932"/>
    </source>
</evidence>
<dbReference type="InterPro" id="IPR010982">
    <property type="entry name" value="Lambda_DNA-bd_dom_sf"/>
</dbReference>
<dbReference type="PROSITE" id="PS00356">
    <property type="entry name" value="HTH_LACI_1"/>
    <property type="match status" value="1"/>
</dbReference>
<dbReference type="PANTHER" id="PTHR30146:SF148">
    <property type="entry name" value="HTH-TYPE TRANSCRIPTIONAL REPRESSOR PURR-RELATED"/>
    <property type="match status" value="1"/>
</dbReference>